<evidence type="ECO:0000313" key="2">
    <source>
        <dbReference type="EMBL" id="GHH80079.1"/>
    </source>
</evidence>
<reference evidence="2" key="1">
    <citation type="journal article" date="2014" name="Int. J. Syst. Evol. Microbiol.">
        <title>Complete genome sequence of Corynebacterium casei LMG S-19264T (=DSM 44701T), isolated from a smear-ripened cheese.</title>
        <authorList>
            <consortium name="US DOE Joint Genome Institute (JGI-PGF)"/>
            <person name="Walter F."/>
            <person name="Albersmeier A."/>
            <person name="Kalinowski J."/>
            <person name="Ruckert C."/>
        </authorList>
    </citation>
    <scope>NUCLEOTIDE SEQUENCE</scope>
    <source>
        <strain evidence="2">JCM 4646</strain>
    </source>
</reference>
<organism evidence="2 3">
    <name type="scientific">Kitasatospora indigofera</name>
    <dbReference type="NCBI Taxonomy" id="67307"/>
    <lineage>
        <taxon>Bacteria</taxon>
        <taxon>Bacillati</taxon>
        <taxon>Actinomycetota</taxon>
        <taxon>Actinomycetes</taxon>
        <taxon>Kitasatosporales</taxon>
        <taxon>Streptomycetaceae</taxon>
        <taxon>Kitasatospora</taxon>
    </lineage>
</organism>
<feature type="region of interest" description="Disordered" evidence="1">
    <location>
        <begin position="19"/>
        <end position="46"/>
    </location>
</feature>
<dbReference type="EMBL" id="BNBO01000045">
    <property type="protein sequence ID" value="GHH80079.1"/>
    <property type="molecule type" value="Genomic_DNA"/>
</dbReference>
<evidence type="ECO:0000256" key="1">
    <source>
        <dbReference type="SAM" id="MobiDB-lite"/>
    </source>
</evidence>
<name>A0A919L1L1_9ACTN</name>
<proteinExistence type="predicted"/>
<sequence length="46" mass="4886">MLLPAAAGARYLVLTRRHRRAAASSPDGVPRPDLPASPAIPPVRSR</sequence>
<accession>A0A919L1L1</accession>
<gene>
    <name evidence="2" type="ORF">GCM10018781_59540</name>
</gene>
<feature type="compositionally biased region" description="Pro residues" evidence="1">
    <location>
        <begin position="32"/>
        <end position="46"/>
    </location>
</feature>
<dbReference type="AlphaFoldDB" id="A0A919L1L1"/>
<comment type="caution">
    <text evidence="2">The sequence shown here is derived from an EMBL/GenBank/DDBJ whole genome shotgun (WGS) entry which is preliminary data.</text>
</comment>
<keyword evidence="3" id="KW-1185">Reference proteome</keyword>
<evidence type="ECO:0000313" key="3">
    <source>
        <dbReference type="Proteomes" id="UP000617734"/>
    </source>
</evidence>
<protein>
    <submittedName>
        <fullName evidence="2">Uncharacterized protein</fullName>
    </submittedName>
</protein>
<dbReference type="Proteomes" id="UP000617734">
    <property type="component" value="Unassembled WGS sequence"/>
</dbReference>
<reference evidence="2" key="2">
    <citation type="submission" date="2020-09" db="EMBL/GenBank/DDBJ databases">
        <authorList>
            <person name="Sun Q."/>
            <person name="Ohkuma M."/>
        </authorList>
    </citation>
    <scope>NUCLEOTIDE SEQUENCE</scope>
    <source>
        <strain evidence="2">JCM 4646</strain>
    </source>
</reference>